<dbReference type="Pfam" id="PF17164">
    <property type="entry name" value="DUF5122"/>
    <property type="match status" value="5"/>
</dbReference>
<feature type="signal peptide" evidence="1">
    <location>
        <begin position="1"/>
        <end position="21"/>
    </location>
</feature>
<evidence type="ECO:0008006" key="4">
    <source>
        <dbReference type="Google" id="ProtNLM"/>
    </source>
</evidence>
<feature type="chain" id="PRO_5040984072" description="Delta-60 repeat protein" evidence="1">
    <location>
        <begin position="22"/>
        <end position="477"/>
    </location>
</feature>
<evidence type="ECO:0000313" key="3">
    <source>
        <dbReference type="Proteomes" id="UP001139971"/>
    </source>
</evidence>
<evidence type="ECO:0000313" key="2">
    <source>
        <dbReference type="EMBL" id="MDC8012724.1"/>
    </source>
</evidence>
<sequence length="477" mass="49085">MPLSRSAFFTLALSIAVSAGAVSTTAVSTSAADGTLDPGFGNAGAAFVRPDDVEARQLHPYATSVLPNGQILLGGFRSRFNPEVPFEPELRATVARLNADGSVDAGFGNASIPGLAVLPDIAPDSRIQAIHAMHVLDDGRIVAAGTALAHAPATGFVVRLAADGSVDATFGTQGFARLAYTDIHALAIDAQGRIVVAGDNLEDFGHTFGTVTRLTPDGVIDTGFAGTGTLAIDWDGGARSNSLDAVAIGANDTVVAAGSYETGEGIDRDFAVARVNADGSYDTTFAKTGHRTFKAADVDSPANHIERIVLGADGAIAFSGQYTNADGKRALVVGRLHVDGGNDTTFGDVTSPGYLRPSIMPDAFGVDTTGFLMQPDGKLVASATYYSPTVKKTFLVVRTTAAGALDATFADGGVFARDLAPQGPMSETGSMALQKDGRLVIAGAAQREEPLIDLAVVRLVNPSIAPDAIFANGFESR</sequence>
<dbReference type="RefSeq" id="WP_263544943.1">
    <property type="nucleotide sequence ID" value="NZ_JAOVZO020000014.1"/>
</dbReference>
<protein>
    <recommendedName>
        <fullName evidence="4">Delta-60 repeat protein</fullName>
    </recommendedName>
</protein>
<dbReference type="AlphaFoldDB" id="A0A9X3YJJ8"/>
<dbReference type="Gene3D" id="2.80.10.50">
    <property type="match status" value="3"/>
</dbReference>
<organism evidence="2 3">
    <name type="scientific">Tahibacter soli</name>
    <dbReference type="NCBI Taxonomy" id="2983605"/>
    <lineage>
        <taxon>Bacteria</taxon>
        <taxon>Pseudomonadati</taxon>
        <taxon>Pseudomonadota</taxon>
        <taxon>Gammaproteobacteria</taxon>
        <taxon>Lysobacterales</taxon>
        <taxon>Rhodanobacteraceae</taxon>
        <taxon>Tahibacter</taxon>
    </lineage>
</organism>
<accession>A0A9X3YJJ8</accession>
<dbReference type="Proteomes" id="UP001139971">
    <property type="component" value="Unassembled WGS sequence"/>
</dbReference>
<reference evidence="2" key="1">
    <citation type="submission" date="2023-02" db="EMBL/GenBank/DDBJ databases">
        <title>Tahibacter soli sp. nov. isolated from soil.</title>
        <authorList>
            <person name="Baek J.H."/>
            <person name="Lee J.K."/>
            <person name="Choi D.G."/>
            <person name="Jeon C.O."/>
        </authorList>
    </citation>
    <scope>NUCLEOTIDE SEQUENCE</scope>
    <source>
        <strain evidence="2">BL</strain>
    </source>
</reference>
<evidence type="ECO:0000256" key="1">
    <source>
        <dbReference type="SAM" id="SignalP"/>
    </source>
</evidence>
<gene>
    <name evidence="2" type="ORF">OD750_009210</name>
</gene>
<name>A0A9X3YJJ8_9GAMM</name>
<dbReference type="NCBIfam" id="TIGR02608">
    <property type="entry name" value="delta_60_rpt"/>
    <property type="match status" value="8"/>
</dbReference>
<dbReference type="InterPro" id="IPR013431">
    <property type="entry name" value="Delta_60_rpt"/>
</dbReference>
<dbReference type="SUPFAM" id="SSF101898">
    <property type="entry name" value="NHL repeat"/>
    <property type="match status" value="1"/>
</dbReference>
<comment type="caution">
    <text evidence="2">The sequence shown here is derived from an EMBL/GenBank/DDBJ whole genome shotgun (WGS) entry which is preliminary data.</text>
</comment>
<keyword evidence="3" id="KW-1185">Reference proteome</keyword>
<dbReference type="EMBL" id="JAOVZO020000014">
    <property type="protein sequence ID" value="MDC8012724.1"/>
    <property type="molecule type" value="Genomic_DNA"/>
</dbReference>
<keyword evidence="1" id="KW-0732">Signal</keyword>
<proteinExistence type="predicted"/>